<keyword evidence="2" id="KW-1185">Reference proteome</keyword>
<dbReference type="VEuPathDB" id="FungiDB:A1O7_05864"/>
<evidence type="ECO:0000313" key="1">
    <source>
        <dbReference type="EMBL" id="EXJ58439.1"/>
    </source>
</evidence>
<sequence>MLLELRSFFRGSGRLADDSYARSLEGEAASRPSNDLLAVVKTFRGSVCSVVLDKVYALLSIVDWEGRQPLRVDYMIDEVLLYYRALSSARHVDFGYAEHLRRGLQIDQRLLLERSVQLFQDDAVAKLEIETAFSIAAYTGPNYDGEDGMIPPRFPRAFGKMPFSLHLHQGVVRQKDLLAQFRGTDVSLVFARVGTTGKYTVKGMIFTVWSSLLNHSIVHCPNRCLNDFSDIELELEDTPAISDVTHFVPIKAKSWLSLFRHHCQKGEASMVFNRKNNKST</sequence>
<dbReference type="HOGENOM" id="CLU_993993_0_0_1"/>
<dbReference type="RefSeq" id="XP_007758062.1">
    <property type="nucleotide sequence ID" value="XM_007759872.1"/>
</dbReference>
<comment type="caution">
    <text evidence="1">The sequence shown here is derived from an EMBL/GenBank/DDBJ whole genome shotgun (WGS) entry which is preliminary data.</text>
</comment>
<name>W9WIW4_9EURO</name>
<gene>
    <name evidence="1" type="ORF">A1O7_05864</name>
</gene>
<dbReference type="Proteomes" id="UP000019473">
    <property type="component" value="Unassembled WGS sequence"/>
</dbReference>
<dbReference type="GeneID" id="19180447"/>
<protein>
    <submittedName>
        <fullName evidence="1">Uncharacterized protein</fullName>
    </submittedName>
</protein>
<proteinExistence type="predicted"/>
<reference evidence="1 2" key="1">
    <citation type="submission" date="2013-03" db="EMBL/GenBank/DDBJ databases">
        <title>The Genome Sequence of Cladophialophora yegresii CBS 114405.</title>
        <authorList>
            <consortium name="The Broad Institute Genomics Platform"/>
            <person name="Cuomo C."/>
            <person name="de Hoog S."/>
            <person name="Gorbushina A."/>
            <person name="Walker B."/>
            <person name="Young S.K."/>
            <person name="Zeng Q."/>
            <person name="Gargeya S."/>
            <person name="Fitzgerald M."/>
            <person name="Haas B."/>
            <person name="Abouelleil A."/>
            <person name="Allen A.W."/>
            <person name="Alvarado L."/>
            <person name="Arachchi H.M."/>
            <person name="Berlin A.M."/>
            <person name="Chapman S.B."/>
            <person name="Gainer-Dewar J."/>
            <person name="Goldberg J."/>
            <person name="Griggs A."/>
            <person name="Gujja S."/>
            <person name="Hansen M."/>
            <person name="Howarth C."/>
            <person name="Imamovic A."/>
            <person name="Ireland A."/>
            <person name="Larimer J."/>
            <person name="McCowan C."/>
            <person name="Murphy C."/>
            <person name="Pearson M."/>
            <person name="Poon T.W."/>
            <person name="Priest M."/>
            <person name="Roberts A."/>
            <person name="Saif S."/>
            <person name="Shea T."/>
            <person name="Sisk P."/>
            <person name="Sykes S."/>
            <person name="Wortman J."/>
            <person name="Nusbaum C."/>
            <person name="Birren B."/>
        </authorList>
    </citation>
    <scope>NUCLEOTIDE SEQUENCE [LARGE SCALE GENOMIC DNA]</scope>
    <source>
        <strain evidence="1 2">CBS 114405</strain>
    </source>
</reference>
<accession>W9WIW4</accession>
<dbReference type="EMBL" id="AMGW01000004">
    <property type="protein sequence ID" value="EXJ58439.1"/>
    <property type="molecule type" value="Genomic_DNA"/>
</dbReference>
<evidence type="ECO:0000313" key="2">
    <source>
        <dbReference type="Proteomes" id="UP000019473"/>
    </source>
</evidence>
<organism evidence="1 2">
    <name type="scientific">Cladophialophora yegresii CBS 114405</name>
    <dbReference type="NCBI Taxonomy" id="1182544"/>
    <lineage>
        <taxon>Eukaryota</taxon>
        <taxon>Fungi</taxon>
        <taxon>Dikarya</taxon>
        <taxon>Ascomycota</taxon>
        <taxon>Pezizomycotina</taxon>
        <taxon>Eurotiomycetes</taxon>
        <taxon>Chaetothyriomycetidae</taxon>
        <taxon>Chaetothyriales</taxon>
        <taxon>Herpotrichiellaceae</taxon>
        <taxon>Cladophialophora</taxon>
    </lineage>
</organism>
<dbReference type="AlphaFoldDB" id="W9WIW4"/>